<dbReference type="InterPro" id="IPR002110">
    <property type="entry name" value="Ankyrin_rpt"/>
</dbReference>
<dbReference type="EMBL" id="JBEAFC010000007">
    <property type="protein sequence ID" value="KAL1549858.1"/>
    <property type="molecule type" value="Genomic_DNA"/>
</dbReference>
<dbReference type="Gene3D" id="1.25.40.20">
    <property type="entry name" value="Ankyrin repeat-containing domain"/>
    <property type="match status" value="1"/>
</dbReference>
<keyword evidence="3" id="KW-1185">Reference proteome</keyword>
<sequence length="351" mass="38344">MDSTAEMGAAIIEAGAGGDLNQLRVITNKFDVLHHVVEIGNFEICKFLTGYSSGKSCQRGTCQNCGVSHQTDNMEVMELLKIKGARVEAASADGTPLQIAVSRGNVQAVKYLLSHGADPDLFCAAVDTPLVCAVKSRSFECLKLLLAANANPNLYFSLSPLASAAKEGDTKCLKCLLKAKAGPNSVQRDTYFHDLFKPIEDAAMVHNRAAVEILFPVTKRLAIYPNWTVDGIIEYIHSQEFKTLALEGCMAPAISNTPVQSYYIERLVFLIHLTPHGYQSEACGTRLPPVSHPHYGGDIANEIFRKFFIAGLAFSLDPYNEAIFRAFRLTLFDYFASFSQMSGPGVILSFS</sequence>
<organism evidence="2 3">
    <name type="scientific">Salvia divinorum</name>
    <name type="common">Maria pastora</name>
    <name type="synonym">Diviner's sage</name>
    <dbReference type="NCBI Taxonomy" id="28513"/>
    <lineage>
        <taxon>Eukaryota</taxon>
        <taxon>Viridiplantae</taxon>
        <taxon>Streptophyta</taxon>
        <taxon>Embryophyta</taxon>
        <taxon>Tracheophyta</taxon>
        <taxon>Spermatophyta</taxon>
        <taxon>Magnoliopsida</taxon>
        <taxon>eudicotyledons</taxon>
        <taxon>Gunneridae</taxon>
        <taxon>Pentapetalae</taxon>
        <taxon>asterids</taxon>
        <taxon>lamiids</taxon>
        <taxon>Lamiales</taxon>
        <taxon>Lamiaceae</taxon>
        <taxon>Nepetoideae</taxon>
        <taxon>Mentheae</taxon>
        <taxon>Salviinae</taxon>
        <taxon>Salvia</taxon>
        <taxon>Salvia subgen. Calosphace</taxon>
    </lineage>
</organism>
<dbReference type="AlphaFoldDB" id="A0ABD1H364"/>
<dbReference type="PANTHER" id="PTHR46224">
    <property type="entry name" value="ANKYRIN REPEAT FAMILY PROTEIN"/>
    <property type="match status" value="1"/>
</dbReference>
<dbReference type="SMART" id="SM00248">
    <property type="entry name" value="ANK"/>
    <property type="match status" value="4"/>
</dbReference>
<comment type="caution">
    <text evidence="2">The sequence shown here is derived from an EMBL/GenBank/DDBJ whole genome shotgun (WGS) entry which is preliminary data.</text>
</comment>
<evidence type="ECO:0000313" key="3">
    <source>
        <dbReference type="Proteomes" id="UP001567538"/>
    </source>
</evidence>
<dbReference type="Pfam" id="PF12796">
    <property type="entry name" value="Ank_2"/>
    <property type="match status" value="1"/>
</dbReference>
<dbReference type="Proteomes" id="UP001567538">
    <property type="component" value="Unassembled WGS sequence"/>
</dbReference>
<reference evidence="2 3" key="1">
    <citation type="submission" date="2024-06" db="EMBL/GenBank/DDBJ databases">
        <title>A chromosome level genome sequence of Diviner's sage (Salvia divinorum).</title>
        <authorList>
            <person name="Ford S.A."/>
            <person name="Ro D.-K."/>
            <person name="Ness R.W."/>
            <person name="Phillips M.A."/>
        </authorList>
    </citation>
    <scope>NUCLEOTIDE SEQUENCE [LARGE SCALE GENOMIC DNA]</scope>
    <source>
        <strain evidence="2">SAF-2024a</strain>
        <tissue evidence="2">Leaf</tissue>
    </source>
</reference>
<feature type="repeat" description="ANK" evidence="1">
    <location>
        <begin position="92"/>
        <end position="124"/>
    </location>
</feature>
<dbReference type="PROSITE" id="PS50297">
    <property type="entry name" value="ANK_REP_REGION"/>
    <property type="match status" value="1"/>
</dbReference>
<keyword evidence="1" id="KW-0040">ANK repeat</keyword>
<dbReference type="PANTHER" id="PTHR46224:SF67">
    <property type="entry name" value="HSP70-HSP90 ORGANIZING PROTEIN 3-LIKE"/>
    <property type="match status" value="1"/>
</dbReference>
<dbReference type="PROSITE" id="PS50088">
    <property type="entry name" value="ANK_REPEAT"/>
    <property type="match status" value="1"/>
</dbReference>
<accession>A0ABD1H364</accession>
<name>A0ABD1H364_SALDI</name>
<evidence type="ECO:0000256" key="1">
    <source>
        <dbReference type="PROSITE-ProRule" id="PRU00023"/>
    </source>
</evidence>
<dbReference type="InterPro" id="IPR051616">
    <property type="entry name" value="Cul2-RING_E3_ligase_SR"/>
</dbReference>
<evidence type="ECO:0000313" key="2">
    <source>
        <dbReference type="EMBL" id="KAL1549858.1"/>
    </source>
</evidence>
<dbReference type="SUPFAM" id="SSF48403">
    <property type="entry name" value="Ankyrin repeat"/>
    <property type="match status" value="1"/>
</dbReference>
<protein>
    <submittedName>
        <fullName evidence="2">Receptor-interacting serine/threonine-protein kinase 4-like isoform X2</fullName>
    </submittedName>
</protein>
<dbReference type="InterPro" id="IPR036770">
    <property type="entry name" value="Ankyrin_rpt-contain_sf"/>
</dbReference>
<proteinExistence type="predicted"/>
<gene>
    <name evidence="2" type="ORF">AAHA92_17894</name>
</gene>